<accession>I0AFZ0</accession>
<dbReference type="Pfam" id="PF18962">
    <property type="entry name" value="Por_Secre_tail"/>
    <property type="match status" value="1"/>
</dbReference>
<dbReference type="Pfam" id="PF06739">
    <property type="entry name" value="SBBP"/>
    <property type="match status" value="4"/>
</dbReference>
<dbReference type="InterPro" id="IPR026444">
    <property type="entry name" value="Secre_tail"/>
</dbReference>
<dbReference type="InterPro" id="IPR011042">
    <property type="entry name" value="6-blade_b-propeller_TolB-like"/>
</dbReference>
<dbReference type="HOGENOM" id="CLU_021522_0_0_10"/>
<evidence type="ECO:0000259" key="1">
    <source>
        <dbReference type="PROSITE" id="PS50927"/>
    </source>
</evidence>
<dbReference type="InterPro" id="IPR001480">
    <property type="entry name" value="Bulb-type_lectin_dom"/>
</dbReference>
<dbReference type="EMBL" id="CP003418">
    <property type="protein sequence ID" value="AFH47897.1"/>
    <property type="molecule type" value="Genomic_DNA"/>
</dbReference>
<feature type="domain" description="Bulb-type lectin" evidence="1">
    <location>
        <begin position="37"/>
        <end position="173"/>
    </location>
</feature>
<name>I0AFZ0_IGNAJ</name>
<dbReference type="InterPro" id="IPR052918">
    <property type="entry name" value="Motility_Chemotaxis_Reg"/>
</dbReference>
<protein>
    <submittedName>
        <fullName evidence="2">PKD repeat protein</fullName>
    </submittedName>
</protein>
<evidence type="ECO:0000313" key="2">
    <source>
        <dbReference type="EMBL" id="AFH47897.1"/>
    </source>
</evidence>
<dbReference type="OrthoDB" id="885845at2"/>
<proteinExistence type="predicted"/>
<dbReference type="Proteomes" id="UP000007394">
    <property type="component" value="Chromosome"/>
</dbReference>
<keyword evidence="3" id="KW-1185">Reference proteome</keyword>
<dbReference type="SUPFAM" id="SSF101898">
    <property type="entry name" value="NHL repeat"/>
    <property type="match status" value="1"/>
</dbReference>
<evidence type="ECO:0000313" key="3">
    <source>
        <dbReference type="Proteomes" id="UP000007394"/>
    </source>
</evidence>
<organism evidence="2 3">
    <name type="scientific">Ignavibacterium album (strain DSM 19864 / JCM 16511 / NBRC 101810 / Mat9-16)</name>
    <dbReference type="NCBI Taxonomy" id="945713"/>
    <lineage>
        <taxon>Bacteria</taxon>
        <taxon>Pseudomonadati</taxon>
        <taxon>Ignavibacteriota</taxon>
        <taxon>Ignavibacteria</taxon>
        <taxon>Ignavibacteriales</taxon>
        <taxon>Ignavibacteriaceae</taxon>
        <taxon>Ignavibacterium</taxon>
    </lineage>
</organism>
<dbReference type="PANTHER" id="PTHR35580:SF1">
    <property type="entry name" value="PHYTASE-LIKE DOMAIN-CONTAINING PROTEIN"/>
    <property type="match status" value="1"/>
</dbReference>
<dbReference type="SUPFAM" id="SSF63829">
    <property type="entry name" value="Calcium-dependent phosphotriesterase"/>
    <property type="match status" value="1"/>
</dbReference>
<reference evidence="2 3" key="1">
    <citation type="journal article" date="2012" name="Front. Microbiol.">
        <title>Complete genome of Ignavibacterium album, a metabolically versatile, flagellated, facultative anaerobe from the phylum Chlorobi.</title>
        <authorList>
            <person name="Liu Z."/>
            <person name="Frigaard N.-U."/>
            <person name="Vogl K."/>
            <person name="Iino T."/>
            <person name="Ohkuma M."/>
            <person name="Overmann J."/>
            <person name="Bryant D.A."/>
        </authorList>
    </citation>
    <scope>NUCLEOTIDE SEQUENCE [LARGE SCALE GENOMIC DNA]</scope>
    <source>
        <strain evidence="3">DSM 19864 / JCM 16511 / NBRC 101810 / Mat9-16</strain>
    </source>
</reference>
<gene>
    <name evidence="2" type="ordered locus">IALB_0185</name>
</gene>
<dbReference type="InterPro" id="IPR010620">
    <property type="entry name" value="SBBP_repeat"/>
</dbReference>
<dbReference type="Gene3D" id="2.120.10.30">
    <property type="entry name" value="TolB, C-terminal domain"/>
    <property type="match status" value="2"/>
</dbReference>
<dbReference type="eggNOG" id="COG1520">
    <property type="taxonomic scope" value="Bacteria"/>
</dbReference>
<dbReference type="KEGG" id="ial:IALB_0185"/>
<dbReference type="PANTHER" id="PTHR35580">
    <property type="entry name" value="CELL SURFACE GLYCOPROTEIN (S-LAYER PROTEIN)-LIKE PROTEIN"/>
    <property type="match status" value="1"/>
</dbReference>
<dbReference type="RefSeq" id="WP_014559057.1">
    <property type="nucleotide sequence ID" value="NC_017464.1"/>
</dbReference>
<dbReference type="PROSITE" id="PS50927">
    <property type="entry name" value="BULB_LECTIN"/>
    <property type="match status" value="1"/>
</dbReference>
<dbReference type="AlphaFoldDB" id="I0AFZ0"/>
<dbReference type="STRING" id="945713.IALB_0185"/>
<dbReference type="Gene3D" id="2.60.40.4070">
    <property type="match status" value="1"/>
</dbReference>
<dbReference type="NCBIfam" id="TIGR04183">
    <property type="entry name" value="Por_Secre_tail"/>
    <property type="match status" value="1"/>
</dbReference>
<sequence>MKKILILTAFFVCEFQLIIFSQVSAAWINRYSGTFLTDDFPTAMTIDNSGNVYVTGSVLDSTATSAVEKLITIKYNTDGELIWVAKYGDAPVNKRGTAIAVDAEGNVYTTGWISGSSSPVSYITIKYDVTGQKQWDVIYNSGWNGYATAITLDNQGNVYVTGHSSGGTTDYDYATIKYDPCGQQQWVARYSEPLHALDIPKSIVVDDSGYVYVTGTSYDSTTFFDIVTIKYDQLGQQQWVRRYDDPGLAGSRDDCAFAIAIDNDRNIIITGGTQGLGNLGLPPEFYQDCVTIKYNPHGDTAWIRKYDSGRGQDWGTDLVIDSLNNIYIAGSAYGQSSSDYLTLKYSSDGQLLWDKYYNGPLYASGDYASAIAIDNESNLYITGKSKALNWEDFATLKYNSLGELQWVIRYDGPSNGIDQALSIAVDPEKNVYVFGKSLGGNYRYDFLTIKYIQESIVSTSLISNSTAGSTTLEVVSIVGFSIGDSIIINPGGPNEEMNKILGFGSIHLQSPLQYDHFAGESVIKLNPTDVKDDQNIIPSKFELHQNYPNPFNPTTKIKYRIPNVGTGLALSVLKVYDLLGNEVATLVNEYKPAGSYEVEFNGNNLASGIYFCRMQAGNYISIKKMMLLK</sequence>